<dbReference type="InterPro" id="IPR053013">
    <property type="entry name" value="LAT"/>
</dbReference>
<dbReference type="EMBL" id="JAUDZG010000001">
    <property type="protein sequence ID" value="KAK3310909.1"/>
    <property type="molecule type" value="Genomic_DNA"/>
</dbReference>
<organism evidence="2 3">
    <name type="scientific">Chaetomium strumarium</name>
    <dbReference type="NCBI Taxonomy" id="1170767"/>
    <lineage>
        <taxon>Eukaryota</taxon>
        <taxon>Fungi</taxon>
        <taxon>Dikarya</taxon>
        <taxon>Ascomycota</taxon>
        <taxon>Pezizomycotina</taxon>
        <taxon>Sordariomycetes</taxon>
        <taxon>Sordariomycetidae</taxon>
        <taxon>Sordariales</taxon>
        <taxon>Chaetomiaceae</taxon>
        <taxon>Chaetomium</taxon>
    </lineage>
</organism>
<dbReference type="AlphaFoldDB" id="A0AAJ0M6P3"/>
<sequence>MAQPMGLTASDIVFSEATPEQRELAWELCGRTWAAPMALEDYVERERYLAQHDLNRDGRCRYWVLYLNGYPRHIIASCEAIRKPILISGGSGGAARISHGYGVTNIYTNPTYRRQGMASYLLRRVQEQLDADSDCSVLYSDSGRSYYASLGWSPFSSRQATLTLLPSSSSPAHASYYRGQTRLLEASDLSDLCEADVHHLTESFNSLPADGKTRVAFLPTLPQITWHLARAEFDGRKIVPFTGNLRLAHGAMVLNGSSGSNNKSWITWAHDWREKRLRILRISRVCQDQQETPHAQQETVKDVAALLDAAVVEARRWGLSKVVAWNPDEEVRTACKCIGNAYPGADGIKVMFEERVEGGMPSLRWSRGRVVKDMSWEENFGFCWC</sequence>
<gene>
    <name evidence="2" type="ORF">B0T15DRAFT_519847</name>
</gene>
<dbReference type="Pfam" id="PF13527">
    <property type="entry name" value="Acetyltransf_9"/>
    <property type="match status" value="1"/>
</dbReference>
<dbReference type="SUPFAM" id="SSF55729">
    <property type="entry name" value="Acyl-CoA N-acyltransferases (Nat)"/>
    <property type="match status" value="1"/>
</dbReference>
<keyword evidence="3" id="KW-1185">Reference proteome</keyword>
<evidence type="ECO:0000313" key="2">
    <source>
        <dbReference type="EMBL" id="KAK3310909.1"/>
    </source>
</evidence>
<dbReference type="PANTHER" id="PTHR34815:SF4">
    <property type="entry name" value="N-ACETYLTRANSFERASE DOMAIN-CONTAINING PROTEIN"/>
    <property type="match status" value="1"/>
</dbReference>
<evidence type="ECO:0000259" key="1">
    <source>
        <dbReference type="PROSITE" id="PS51186"/>
    </source>
</evidence>
<dbReference type="InterPro" id="IPR016181">
    <property type="entry name" value="Acyl_CoA_acyltransferase"/>
</dbReference>
<feature type="domain" description="N-acetyltransferase" evidence="1">
    <location>
        <begin position="12"/>
        <end position="183"/>
    </location>
</feature>
<dbReference type="GeneID" id="87887286"/>
<protein>
    <recommendedName>
        <fullName evidence="1">N-acetyltransferase domain-containing protein</fullName>
    </recommendedName>
</protein>
<accession>A0AAJ0M6P3</accession>
<evidence type="ECO:0000313" key="3">
    <source>
        <dbReference type="Proteomes" id="UP001273166"/>
    </source>
</evidence>
<reference evidence="2" key="1">
    <citation type="journal article" date="2023" name="Mol. Phylogenet. Evol.">
        <title>Genome-scale phylogeny and comparative genomics of the fungal order Sordariales.</title>
        <authorList>
            <person name="Hensen N."/>
            <person name="Bonometti L."/>
            <person name="Westerberg I."/>
            <person name="Brannstrom I.O."/>
            <person name="Guillou S."/>
            <person name="Cros-Aarteil S."/>
            <person name="Calhoun S."/>
            <person name="Haridas S."/>
            <person name="Kuo A."/>
            <person name="Mondo S."/>
            <person name="Pangilinan J."/>
            <person name="Riley R."/>
            <person name="LaButti K."/>
            <person name="Andreopoulos B."/>
            <person name="Lipzen A."/>
            <person name="Chen C."/>
            <person name="Yan M."/>
            <person name="Daum C."/>
            <person name="Ng V."/>
            <person name="Clum A."/>
            <person name="Steindorff A."/>
            <person name="Ohm R.A."/>
            <person name="Martin F."/>
            <person name="Silar P."/>
            <person name="Natvig D.O."/>
            <person name="Lalanne C."/>
            <person name="Gautier V."/>
            <person name="Ament-Velasquez S.L."/>
            <person name="Kruys A."/>
            <person name="Hutchinson M.I."/>
            <person name="Powell A.J."/>
            <person name="Barry K."/>
            <person name="Miller A.N."/>
            <person name="Grigoriev I.V."/>
            <person name="Debuchy R."/>
            <person name="Gladieux P."/>
            <person name="Hiltunen Thoren M."/>
            <person name="Johannesson H."/>
        </authorList>
    </citation>
    <scope>NUCLEOTIDE SEQUENCE</scope>
    <source>
        <strain evidence="2">CBS 333.67</strain>
    </source>
</reference>
<dbReference type="RefSeq" id="XP_062726689.1">
    <property type="nucleotide sequence ID" value="XM_062868457.1"/>
</dbReference>
<reference evidence="2" key="2">
    <citation type="submission" date="2023-06" db="EMBL/GenBank/DDBJ databases">
        <authorList>
            <consortium name="Lawrence Berkeley National Laboratory"/>
            <person name="Mondo S.J."/>
            <person name="Hensen N."/>
            <person name="Bonometti L."/>
            <person name="Westerberg I."/>
            <person name="Brannstrom I.O."/>
            <person name="Guillou S."/>
            <person name="Cros-Aarteil S."/>
            <person name="Calhoun S."/>
            <person name="Haridas S."/>
            <person name="Kuo A."/>
            <person name="Pangilinan J."/>
            <person name="Riley R."/>
            <person name="Labutti K."/>
            <person name="Andreopoulos B."/>
            <person name="Lipzen A."/>
            <person name="Chen C."/>
            <person name="Yanf M."/>
            <person name="Daum C."/>
            <person name="Ng V."/>
            <person name="Clum A."/>
            <person name="Steindorff A."/>
            <person name="Ohm R."/>
            <person name="Martin F."/>
            <person name="Silar P."/>
            <person name="Natvig D."/>
            <person name="Lalanne C."/>
            <person name="Gautier V."/>
            <person name="Ament-Velasquez S.L."/>
            <person name="Kruys A."/>
            <person name="Hutchinson M.I."/>
            <person name="Powell A.J."/>
            <person name="Barry K."/>
            <person name="Miller A.N."/>
            <person name="Grigoriev I.V."/>
            <person name="Debuchy R."/>
            <person name="Gladieux P."/>
            <person name="Thoren M.H."/>
            <person name="Johannesson H."/>
        </authorList>
    </citation>
    <scope>NUCLEOTIDE SEQUENCE</scope>
    <source>
        <strain evidence="2">CBS 333.67</strain>
    </source>
</reference>
<comment type="caution">
    <text evidence="2">The sequence shown here is derived from an EMBL/GenBank/DDBJ whole genome shotgun (WGS) entry which is preliminary data.</text>
</comment>
<dbReference type="Gene3D" id="3.40.630.30">
    <property type="match status" value="1"/>
</dbReference>
<proteinExistence type="predicted"/>
<dbReference type="PROSITE" id="PS51186">
    <property type="entry name" value="GNAT"/>
    <property type="match status" value="1"/>
</dbReference>
<dbReference type="Pfam" id="PF22998">
    <property type="entry name" value="GNAT_LYC1-like"/>
    <property type="match status" value="1"/>
</dbReference>
<dbReference type="Proteomes" id="UP001273166">
    <property type="component" value="Unassembled WGS sequence"/>
</dbReference>
<dbReference type="InterPro" id="IPR000182">
    <property type="entry name" value="GNAT_dom"/>
</dbReference>
<dbReference type="InterPro" id="IPR055100">
    <property type="entry name" value="GNAT_LYC1-like"/>
</dbReference>
<dbReference type="GO" id="GO:0016747">
    <property type="term" value="F:acyltransferase activity, transferring groups other than amino-acyl groups"/>
    <property type="evidence" value="ECO:0007669"/>
    <property type="project" value="InterPro"/>
</dbReference>
<name>A0AAJ0M6P3_9PEZI</name>
<dbReference type="PANTHER" id="PTHR34815">
    <property type="entry name" value="LYSINE ACETYLTRANSFERASE"/>
    <property type="match status" value="1"/>
</dbReference>